<evidence type="ECO:0000313" key="1">
    <source>
        <dbReference type="EMBL" id="TXB97662.1"/>
    </source>
</evidence>
<feature type="non-terminal residue" evidence="1">
    <location>
        <position position="1"/>
    </location>
</feature>
<gene>
    <name evidence="1" type="ORF">FocTR4_00011525</name>
</gene>
<sequence>QQTVAHILLRCRQHRQLWDQELGRLRGRNNLRKLLSERKAAAKAIKFIELT</sequence>
<evidence type="ECO:0000313" key="2">
    <source>
        <dbReference type="Proteomes" id="UP000321331"/>
    </source>
</evidence>
<dbReference type="Proteomes" id="UP000321331">
    <property type="component" value="Unassembled WGS sequence"/>
</dbReference>
<name>A0A5C6SGK9_FUSOC</name>
<organism evidence="1 2">
    <name type="scientific">Fusarium oxysporum f. sp. cubense</name>
    <dbReference type="NCBI Taxonomy" id="61366"/>
    <lineage>
        <taxon>Eukaryota</taxon>
        <taxon>Fungi</taxon>
        <taxon>Dikarya</taxon>
        <taxon>Ascomycota</taxon>
        <taxon>Pezizomycotina</taxon>
        <taxon>Sordariomycetes</taxon>
        <taxon>Hypocreomycetidae</taxon>
        <taxon>Hypocreales</taxon>
        <taxon>Nectriaceae</taxon>
        <taxon>Fusarium</taxon>
        <taxon>Fusarium oxysporum species complex</taxon>
    </lineage>
</organism>
<dbReference type="AlphaFoldDB" id="A0A5C6SGK9"/>
<protein>
    <submittedName>
        <fullName evidence="1">Uncharacterized protein</fullName>
    </submittedName>
</protein>
<accession>A0A5C6SGK9</accession>
<comment type="caution">
    <text evidence="1">The sequence shown here is derived from an EMBL/GenBank/DDBJ whole genome shotgun (WGS) entry which is preliminary data.</text>
</comment>
<proteinExistence type="predicted"/>
<reference evidence="1 2" key="1">
    <citation type="submission" date="2019-07" db="EMBL/GenBank/DDBJ databases">
        <title>The First High-Quality Draft Genome Sequence of the Causal Agent of the Current Panama Disease Epidemic.</title>
        <authorList>
            <person name="Warmington R.J."/>
            <person name="Kay W."/>
            <person name="Jeffries A."/>
            <person name="Bebber D."/>
            <person name="Moore K."/>
            <person name="Studholme D.J."/>
        </authorList>
    </citation>
    <scope>NUCLEOTIDE SEQUENCE [LARGE SCALE GENOMIC DNA]</scope>
    <source>
        <strain evidence="1 2">TR4</strain>
    </source>
</reference>
<dbReference type="EMBL" id="VMNF01000014">
    <property type="protein sequence ID" value="TXB97662.1"/>
    <property type="molecule type" value="Genomic_DNA"/>
</dbReference>